<gene>
    <name evidence="1" type="ORF">O181_024654</name>
</gene>
<name>A0A9Q3CJ19_9BASI</name>
<keyword evidence="2" id="KW-1185">Reference proteome</keyword>
<dbReference type="Proteomes" id="UP000765509">
    <property type="component" value="Unassembled WGS sequence"/>
</dbReference>
<dbReference type="PANTHER" id="PTHR37984:SF5">
    <property type="entry name" value="PROTEIN NYNRIN-LIKE"/>
    <property type="match status" value="1"/>
</dbReference>
<dbReference type="InterPro" id="IPR050951">
    <property type="entry name" value="Retrovirus_Pol_polyprotein"/>
</dbReference>
<evidence type="ECO:0000313" key="1">
    <source>
        <dbReference type="EMBL" id="MBW0484939.1"/>
    </source>
</evidence>
<dbReference type="Gene3D" id="3.30.70.270">
    <property type="match status" value="1"/>
</dbReference>
<dbReference type="InterPro" id="IPR043128">
    <property type="entry name" value="Rev_trsase/Diguanyl_cyclase"/>
</dbReference>
<evidence type="ECO:0000313" key="2">
    <source>
        <dbReference type="Proteomes" id="UP000765509"/>
    </source>
</evidence>
<dbReference type="AlphaFoldDB" id="A0A9Q3CJ19"/>
<dbReference type="Gene3D" id="3.10.10.10">
    <property type="entry name" value="HIV Type 1 Reverse Transcriptase, subunit A, domain 1"/>
    <property type="match status" value="1"/>
</dbReference>
<reference evidence="1" key="1">
    <citation type="submission" date="2021-03" db="EMBL/GenBank/DDBJ databases">
        <title>Draft genome sequence of rust myrtle Austropuccinia psidii MF-1, a brazilian biotype.</title>
        <authorList>
            <person name="Quecine M.C."/>
            <person name="Pachon D.M.R."/>
            <person name="Bonatelli M.L."/>
            <person name="Correr F.H."/>
            <person name="Franceschini L.M."/>
            <person name="Leite T.F."/>
            <person name="Margarido G.R.A."/>
            <person name="Almeida C.A."/>
            <person name="Ferrarezi J.A."/>
            <person name="Labate C.A."/>
        </authorList>
    </citation>
    <scope>NUCLEOTIDE SEQUENCE</scope>
    <source>
        <strain evidence="1">MF-1</strain>
    </source>
</reference>
<proteinExistence type="predicted"/>
<dbReference type="PANTHER" id="PTHR37984">
    <property type="entry name" value="PROTEIN CBG26694"/>
    <property type="match status" value="1"/>
</dbReference>
<organism evidence="1 2">
    <name type="scientific">Austropuccinia psidii MF-1</name>
    <dbReference type="NCBI Taxonomy" id="1389203"/>
    <lineage>
        <taxon>Eukaryota</taxon>
        <taxon>Fungi</taxon>
        <taxon>Dikarya</taxon>
        <taxon>Basidiomycota</taxon>
        <taxon>Pucciniomycotina</taxon>
        <taxon>Pucciniomycetes</taxon>
        <taxon>Pucciniales</taxon>
        <taxon>Sphaerophragmiaceae</taxon>
        <taxon>Austropuccinia</taxon>
    </lineage>
</organism>
<dbReference type="EMBL" id="AVOT02007921">
    <property type="protein sequence ID" value="MBW0484939.1"/>
    <property type="molecule type" value="Genomic_DNA"/>
</dbReference>
<dbReference type="SUPFAM" id="SSF56672">
    <property type="entry name" value="DNA/RNA polymerases"/>
    <property type="match status" value="1"/>
</dbReference>
<protein>
    <submittedName>
        <fullName evidence="1">Uncharacterized protein</fullName>
    </submittedName>
</protein>
<dbReference type="InterPro" id="IPR043502">
    <property type="entry name" value="DNA/RNA_pol_sf"/>
</dbReference>
<accession>A0A9Q3CJ19</accession>
<sequence>MPKQISIVSSNKSTYREEFVTNQLVEAQINPPLSYRMRQELIDVLPYPPVLGKPAYPASPRAREALENHIQELIQLGVLRKVGHNNEVEVTTPVLIAWNNDKPRMVGDFEALNTYTFPYRYPIPRIQEALSQLSKANVFEAITDFNAVESLLNMMIPNRNILRWPIAIQKYRGKMTIAHKAGNINKNADGLSTWALANTPDNPDYVPLEVEAQIPIEGINITDIGNEFFEEVRESYKQEKNFHILTSFLDKDFKDTSLVNSLY</sequence>
<comment type="caution">
    <text evidence="1">The sequence shown here is derived from an EMBL/GenBank/DDBJ whole genome shotgun (WGS) entry which is preliminary data.</text>
</comment>